<evidence type="ECO:0000313" key="3">
    <source>
        <dbReference type="Proteomes" id="UP000596742"/>
    </source>
</evidence>
<evidence type="ECO:0000256" key="1">
    <source>
        <dbReference type="SAM" id="MobiDB-lite"/>
    </source>
</evidence>
<name>A0A8B6GAQ0_MYTGA</name>
<organism evidence="2 3">
    <name type="scientific">Mytilus galloprovincialis</name>
    <name type="common">Mediterranean mussel</name>
    <dbReference type="NCBI Taxonomy" id="29158"/>
    <lineage>
        <taxon>Eukaryota</taxon>
        <taxon>Metazoa</taxon>
        <taxon>Spiralia</taxon>
        <taxon>Lophotrochozoa</taxon>
        <taxon>Mollusca</taxon>
        <taxon>Bivalvia</taxon>
        <taxon>Autobranchia</taxon>
        <taxon>Pteriomorphia</taxon>
        <taxon>Mytilida</taxon>
        <taxon>Mytiloidea</taxon>
        <taxon>Mytilidae</taxon>
        <taxon>Mytilinae</taxon>
        <taxon>Mytilus</taxon>
    </lineage>
</organism>
<reference evidence="2" key="1">
    <citation type="submission" date="2018-11" db="EMBL/GenBank/DDBJ databases">
        <authorList>
            <person name="Alioto T."/>
            <person name="Alioto T."/>
        </authorList>
    </citation>
    <scope>NUCLEOTIDE SEQUENCE</scope>
</reference>
<dbReference type="Proteomes" id="UP000596742">
    <property type="component" value="Unassembled WGS sequence"/>
</dbReference>
<dbReference type="AlphaFoldDB" id="A0A8B6GAQ0"/>
<comment type="caution">
    <text evidence="2">The sequence shown here is derived from an EMBL/GenBank/DDBJ whole genome shotgun (WGS) entry which is preliminary data.</text>
</comment>
<dbReference type="EMBL" id="UYJE01008111">
    <property type="protein sequence ID" value="VDI61157.1"/>
    <property type="molecule type" value="Genomic_DNA"/>
</dbReference>
<evidence type="ECO:0000313" key="2">
    <source>
        <dbReference type="EMBL" id="VDI61157.1"/>
    </source>
</evidence>
<proteinExistence type="predicted"/>
<gene>
    <name evidence="2" type="ORF">MGAL_10B008688</name>
</gene>
<sequence>MPPIQPMSPVQPMPPIQPMSPVKHIPVLQDPAQHLVQYPLRRSTRIRNQSRRLDGNNALISGTSSALYPTLPPTTFPQATLQPAVPATNLIRVGTTGNPISTSAPVSSSS</sequence>
<keyword evidence="3" id="KW-1185">Reference proteome</keyword>
<feature type="region of interest" description="Disordered" evidence="1">
    <location>
        <begin position="1"/>
        <end position="22"/>
    </location>
</feature>
<accession>A0A8B6GAQ0</accession>
<feature type="compositionally biased region" description="Pro residues" evidence="1">
    <location>
        <begin position="1"/>
        <end position="18"/>
    </location>
</feature>
<protein>
    <submittedName>
        <fullName evidence="2">Uncharacterized protein</fullName>
    </submittedName>
</protein>